<reference evidence="1" key="1">
    <citation type="submission" date="2019-08" db="EMBL/GenBank/DDBJ databases">
        <title>The genome of the North American firefly Photinus pyralis.</title>
        <authorList>
            <consortium name="Photinus pyralis genome working group"/>
            <person name="Fallon T.R."/>
            <person name="Sander Lower S.E."/>
            <person name="Weng J.-K."/>
        </authorList>
    </citation>
    <scope>NUCLEOTIDE SEQUENCE</scope>
    <source>
        <strain evidence="1">TRF0915ILg1</strain>
        <tissue evidence="1">Whole body</tissue>
    </source>
</reference>
<evidence type="ECO:0000313" key="2">
    <source>
        <dbReference type="Proteomes" id="UP000801492"/>
    </source>
</evidence>
<evidence type="ECO:0000313" key="1">
    <source>
        <dbReference type="EMBL" id="KAF2879858.1"/>
    </source>
</evidence>
<dbReference type="Proteomes" id="UP000801492">
    <property type="component" value="Unassembled WGS sequence"/>
</dbReference>
<proteinExistence type="predicted"/>
<gene>
    <name evidence="1" type="ORF">ILUMI_26315</name>
</gene>
<name>A0A8K0C882_IGNLU</name>
<comment type="caution">
    <text evidence="1">The sequence shown here is derived from an EMBL/GenBank/DDBJ whole genome shotgun (WGS) entry which is preliminary data.</text>
</comment>
<protein>
    <submittedName>
        <fullName evidence="1">Uncharacterized protein</fullName>
    </submittedName>
</protein>
<dbReference type="AlphaFoldDB" id="A0A8K0C882"/>
<accession>A0A8K0C882</accession>
<organism evidence="1 2">
    <name type="scientific">Ignelater luminosus</name>
    <name type="common">Cucubano</name>
    <name type="synonym">Pyrophorus luminosus</name>
    <dbReference type="NCBI Taxonomy" id="2038154"/>
    <lineage>
        <taxon>Eukaryota</taxon>
        <taxon>Metazoa</taxon>
        <taxon>Ecdysozoa</taxon>
        <taxon>Arthropoda</taxon>
        <taxon>Hexapoda</taxon>
        <taxon>Insecta</taxon>
        <taxon>Pterygota</taxon>
        <taxon>Neoptera</taxon>
        <taxon>Endopterygota</taxon>
        <taxon>Coleoptera</taxon>
        <taxon>Polyphaga</taxon>
        <taxon>Elateriformia</taxon>
        <taxon>Elateroidea</taxon>
        <taxon>Elateridae</taxon>
        <taxon>Agrypninae</taxon>
        <taxon>Pyrophorini</taxon>
        <taxon>Ignelater</taxon>
    </lineage>
</organism>
<keyword evidence="2" id="KW-1185">Reference proteome</keyword>
<sequence length="200" mass="23074">MGRPQKDMEAIPKFFQLSVSKKDPVTLMLQTAKQIEEDNFGDNTTMASFASISKDTKNLDDWENGLFCRHGDRTEQIIISVNYCNIVYDNCRTAFGVRLHEHTMQRKNSSQFISYRYQLSSPLLDAKYKTIAESVNERICAALYMLVQLDGWSKIKYEPVIPRIIDTGTNKHAGEFVADIIRKPYIGLNWNRLNNCCFNE</sequence>
<dbReference type="EMBL" id="VTPC01091064">
    <property type="protein sequence ID" value="KAF2879858.1"/>
    <property type="molecule type" value="Genomic_DNA"/>
</dbReference>